<name>Q2WB51_PARM1</name>
<dbReference type="KEGG" id="mag:amb0120"/>
<sequence length="566" mass="62543">MITSLDAPARRAFYRAEVLRYAPRLLSQLDRCPLSAAAGSADREYWAWATKDFANQDMQRGIRVLAYLFANQFPGNPFAGQPAMLAWIERMVGFWSRSQSISGAFDHLYLNENSWMAAAFTLVDMAGAFDHAGSAVSAECRTRWLETMRRAAVHLVERDEEHAFISNHRAAGAAGLLAAHRLMGDESFRRRGQSIMDEIYRHQSPEGWYAEYGGADPGYQTLDTHYQGLFYRECGEARVLDSVSASIEFLSYFAQPDGSVGGEYGSRACPHFFPGGFEVFASHLPLAEALAGHCVAGLALGKSAGLSESDCRNEIPMATSYVVAMEAMDRDTSPRTAIPLPLSRRFERAWSEAGMMVRNDGCRYTIIGASKGGTLKVFDLASGSLVHSSCGYAANDATGRDVSTHLWTLNPDYTHGLAVGENPLAPARLVTVRAPFFRFHRRRLMSPLKLHLFRLFNMTAGRIIAVNNFVRRVLIVGQFISGRHRSSACLTRVISFGQEGGISISDRFDGLGGFTGLREYGFLSTVYMASAKYFRPQDMSHEWVSEELDPAIERVTDVPAPEGAPQ</sequence>
<dbReference type="InterPro" id="IPR058907">
    <property type="entry name" value="P29_N"/>
</dbReference>
<reference evidence="2 3" key="1">
    <citation type="journal article" date="2005" name="DNA Res.">
        <title>Complete genome sequence of the facultative anaerobic magnetotactic bacterium Magnetospirillum sp. strain AMB-1.</title>
        <authorList>
            <person name="Matsunaga T."/>
            <person name="Okamura Y."/>
            <person name="Fukuda Y."/>
            <person name="Wahyudi A.T."/>
            <person name="Murase Y."/>
            <person name="Takeyama H."/>
        </authorList>
    </citation>
    <scope>NUCLEOTIDE SEQUENCE [LARGE SCALE GENOMIC DNA]</scope>
    <source>
        <strain evidence="3">ATCC 700264 / AMB-1</strain>
    </source>
</reference>
<dbReference type="EMBL" id="AP007255">
    <property type="protein sequence ID" value="BAE48924.1"/>
    <property type="molecule type" value="Genomic_DNA"/>
</dbReference>
<dbReference type="RefSeq" id="WP_011382567.1">
    <property type="nucleotide sequence ID" value="NC_007626.1"/>
</dbReference>
<dbReference type="Gene3D" id="1.50.10.100">
    <property type="entry name" value="Chondroitin AC/alginate lyase"/>
    <property type="match status" value="1"/>
</dbReference>
<gene>
    <name evidence="2" type="ordered locus">amb0120</name>
</gene>
<dbReference type="SUPFAM" id="SSF48230">
    <property type="entry name" value="Chondroitin AC/alginate lyase"/>
    <property type="match status" value="1"/>
</dbReference>
<dbReference type="Proteomes" id="UP000007058">
    <property type="component" value="Chromosome"/>
</dbReference>
<dbReference type="HOGENOM" id="CLU_504170_0_0_5"/>
<evidence type="ECO:0000313" key="2">
    <source>
        <dbReference type="EMBL" id="BAE48924.1"/>
    </source>
</evidence>
<evidence type="ECO:0000259" key="1">
    <source>
        <dbReference type="Pfam" id="PF25840"/>
    </source>
</evidence>
<organism evidence="2 3">
    <name type="scientific">Paramagnetospirillum magneticum (strain ATCC 700264 / AMB-1)</name>
    <name type="common">Magnetospirillum magneticum</name>
    <dbReference type="NCBI Taxonomy" id="342108"/>
    <lineage>
        <taxon>Bacteria</taxon>
        <taxon>Pseudomonadati</taxon>
        <taxon>Pseudomonadota</taxon>
        <taxon>Alphaproteobacteria</taxon>
        <taxon>Rhodospirillales</taxon>
        <taxon>Magnetospirillaceae</taxon>
        <taxon>Paramagnetospirillum</taxon>
    </lineage>
</organism>
<accession>Q2WB51</accession>
<dbReference type="InterPro" id="IPR008929">
    <property type="entry name" value="Chondroitin_lyas"/>
</dbReference>
<proteinExistence type="predicted"/>
<dbReference type="AlphaFoldDB" id="Q2WB51"/>
<feature type="domain" description="Broad-specificity ulvan lyase N-terminal" evidence="1">
    <location>
        <begin position="103"/>
        <end position="267"/>
    </location>
</feature>
<evidence type="ECO:0000313" key="3">
    <source>
        <dbReference type="Proteomes" id="UP000007058"/>
    </source>
</evidence>
<dbReference type="OrthoDB" id="5493458at2"/>
<dbReference type="Pfam" id="PF25840">
    <property type="entry name" value="Ulvan_lyase_N"/>
    <property type="match status" value="1"/>
</dbReference>
<protein>
    <recommendedName>
        <fullName evidence="1">Broad-specificity ulvan lyase N-terminal domain-containing protein</fullName>
    </recommendedName>
</protein>
<dbReference type="STRING" id="342108.amb0120"/>
<keyword evidence="3" id="KW-1185">Reference proteome</keyword>